<keyword evidence="4 7" id="KW-0812">Transmembrane</keyword>
<dbReference type="InParanoid" id="A0A6P8IR04"/>
<evidence type="ECO:0000313" key="8">
    <source>
        <dbReference type="Proteomes" id="UP000515163"/>
    </source>
</evidence>
<dbReference type="PANTHER" id="PTHR10981">
    <property type="entry name" value="BATTENIN"/>
    <property type="match status" value="1"/>
</dbReference>
<feature type="transmembrane region" description="Helical" evidence="7">
    <location>
        <begin position="335"/>
        <end position="354"/>
    </location>
</feature>
<keyword evidence="5 7" id="KW-1133">Transmembrane helix</keyword>
<dbReference type="PANTHER" id="PTHR10981:SF0">
    <property type="entry name" value="BATTENIN"/>
    <property type="match status" value="1"/>
</dbReference>
<evidence type="ECO:0000256" key="7">
    <source>
        <dbReference type="RuleBase" id="RU361113"/>
    </source>
</evidence>
<dbReference type="InterPro" id="IPR036259">
    <property type="entry name" value="MFS_trans_sf"/>
</dbReference>
<dbReference type="Proteomes" id="UP000515163">
    <property type="component" value="Unplaced"/>
</dbReference>
<evidence type="ECO:0000256" key="1">
    <source>
        <dbReference type="ARBA" id="ARBA00004127"/>
    </source>
</evidence>
<evidence type="ECO:0000256" key="2">
    <source>
        <dbReference type="ARBA" id="ARBA00007467"/>
    </source>
</evidence>
<evidence type="ECO:0000313" key="9">
    <source>
        <dbReference type="RefSeq" id="XP_031569526.1"/>
    </source>
</evidence>
<protein>
    <recommendedName>
        <fullName evidence="7">Battenin</fullName>
    </recommendedName>
</protein>
<comment type="subcellular location">
    <subcellularLocation>
        <location evidence="1">Endomembrane system</location>
        <topology evidence="1">Multi-pass membrane protein</topology>
    </subcellularLocation>
    <subcellularLocation>
        <location evidence="7">Lysosome membrane</location>
        <topology evidence="7">Multi-pass membrane protein</topology>
    </subcellularLocation>
</comment>
<feature type="transmembrane region" description="Helical" evidence="7">
    <location>
        <begin position="44"/>
        <end position="61"/>
    </location>
</feature>
<name>A0A6P8IR04_ACTTE</name>
<dbReference type="Pfam" id="PF02487">
    <property type="entry name" value="CLN3"/>
    <property type="match status" value="1"/>
</dbReference>
<dbReference type="OrthoDB" id="10281742at2759"/>
<feature type="transmembrane region" description="Helical" evidence="7">
    <location>
        <begin position="164"/>
        <end position="183"/>
    </location>
</feature>
<keyword evidence="3" id="KW-0813">Transport</keyword>
<organism evidence="8 9">
    <name type="scientific">Actinia tenebrosa</name>
    <name type="common">Australian red waratah sea anemone</name>
    <dbReference type="NCBI Taxonomy" id="6105"/>
    <lineage>
        <taxon>Eukaryota</taxon>
        <taxon>Metazoa</taxon>
        <taxon>Cnidaria</taxon>
        <taxon>Anthozoa</taxon>
        <taxon>Hexacorallia</taxon>
        <taxon>Actiniaria</taxon>
        <taxon>Actiniidae</taxon>
        <taxon>Actinia</taxon>
    </lineage>
</organism>
<dbReference type="AlphaFoldDB" id="A0A6P8IR04"/>
<dbReference type="RefSeq" id="XP_031569526.1">
    <property type="nucleotide sequence ID" value="XM_031713666.1"/>
</dbReference>
<evidence type="ECO:0000256" key="3">
    <source>
        <dbReference type="ARBA" id="ARBA00022448"/>
    </source>
</evidence>
<dbReference type="SUPFAM" id="SSF103473">
    <property type="entry name" value="MFS general substrate transporter"/>
    <property type="match status" value="1"/>
</dbReference>
<reference evidence="9" key="1">
    <citation type="submission" date="2025-08" db="UniProtKB">
        <authorList>
            <consortium name="RefSeq"/>
        </authorList>
    </citation>
    <scope>IDENTIFICATION</scope>
    <source>
        <tissue evidence="9">Tentacle</tissue>
    </source>
</reference>
<evidence type="ECO:0000256" key="4">
    <source>
        <dbReference type="ARBA" id="ARBA00022692"/>
    </source>
</evidence>
<accession>A0A6P8IR04</accession>
<feature type="transmembrane region" description="Helical" evidence="7">
    <location>
        <begin position="133"/>
        <end position="152"/>
    </location>
</feature>
<evidence type="ECO:0000256" key="5">
    <source>
        <dbReference type="ARBA" id="ARBA00022989"/>
    </source>
</evidence>
<keyword evidence="7" id="KW-0458">Lysosome</keyword>
<dbReference type="KEGG" id="aten:116304019"/>
<feature type="transmembrane region" description="Helical" evidence="7">
    <location>
        <begin position="107"/>
        <end position="127"/>
    </location>
</feature>
<dbReference type="InterPro" id="IPR003492">
    <property type="entry name" value="Battenin_disease_Cln3"/>
</dbReference>
<dbReference type="GO" id="GO:0012505">
    <property type="term" value="C:endomembrane system"/>
    <property type="evidence" value="ECO:0007669"/>
    <property type="project" value="UniProtKB-SubCell"/>
</dbReference>
<feature type="transmembrane region" description="Helical" evidence="7">
    <location>
        <begin position="264"/>
        <end position="285"/>
    </location>
</feature>
<dbReference type="GeneID" id="116304019"/>
<dbReference type="GO" id="GO:0051453">
    <property type="term" value="P:regulation of intracellular pH"/>
    <property type="evidence" value="ECO:0007669"/>
    <property type="project" value="TreeGrafter"/>
</dbReference>
<feature type="transmembrane region" description="Helical" evidence="7">
    <location>
        <begin position="400"/>
        <end position="418"/>
    </location>
</feature>
<feature type="transmembrane region" description="Helical" evidence="7">
    <location>
        <begin position="81"/>
        <end position="100"/>
    </location>
</feature>
<sequence>MGKHCTTMDKVFFSEIPVHDNINSQPNDGDRLQPPRKTNENSTCIFKGFFFIFGFSVNFIHGLLTSATQDILEGTDHPSSLVVILLNTPYITVALILPYFIQRISPFGFAVSTFVSFEISTGLSAFSRNNLQLFGLVLTSVSTGIAEVGFFSSSVFNEDVAVNIYTFGAGAGLFGGPLFYSAMTSWICISPSTTLAAMLCFPPIVFIFHCYVAKKQGEASGKENNSKRGVVYTLLPAQDTENSDRKNRPSLTYRGRLYVCWKTLPVWIALFLGNFCEILLLQSVATTLAFSNSSFDPGTHYVYYVTAESIGQLAGRSYGAIISSCFKINTTTRHVWIFSGILVVDLFFLIYASWYRFLPNVWIVLSLMLVTGLSEGALFANSFSNVPRGLSPHQVGFSRGLLTVAYGGGILMAGFLGFSTETGLKSRCLQTGTPAKYCIARSMSGWSESSCARH</sequence>
<gene>
    <name evidence="9" type="primary">LOC116304019</name>
</gene>
<comment type="similarity">
    <text evidence="2 7">Belongs to the battenin family.</text>
</comment>
<keyword evidence="8" id="KW-1185">Reference proteome</keyword>
<evidence type="ECO:0000256" key="6">
    <source>
        <dbReference type="ARBA" id="ARBA00023136"/>
    </source>
</evidence>
<dbReference type="PRINTS" id="PR01315">
    <property type="entry name" value="BATTENIN"/>
</dbReference>
<keyword evidence="6 7" id="KW-0472">Membrane</keyword>
<dbReference type="GO" id="GO:0005765">
    <property type="term" value="C:lysosomal membrane"/>
    <property type="evidence" value="ECO:0007669"/>
    <property type="project" value="UniProtKB-SubCell"/>
</dbReference>
<proteinExistence type="inferred from homology"/>
<feature type="transmembrane region" description="Helical" evidence="7">
    <location>
        <begin position="361"/>
        <end position="380"/>
    </location>
</feature>
<feature type="transmembrane region" description="Helical" evidence="7">
    <location>
        <begin position="195"/>
        <end position="213"/>
    </location>
</feature>
<dbReference type="Gene3D" id="1.20.1250.20">
    <property type="entry name" value="MFS general substrate transporter like domains"/>
    <property type="match status" value="1"/>
</dbReference>